<evidence type="ECO:0000259" key="4">
    <source>
        <dbReference type="Pfam" id="PF20275"/>
    </source>
</evidence>
<dbReference type="Pfam" id="PF10088">
    <property type="entry name" value="DUF2326"/>
    <property type="match status" value="1"/>
</dbReference>
<proteinExistence type="predicted"/>
<feature type="region of interest" description="Disordered" evidence="2">
    <location>
        <begin position="80"/>
        <end position="102"/>
    </location>
</feature>
<keyword evidence="1" id="KW-0175">Coiled coil</keyword>
<dbReference type="AlphaFoldDB" id="A0A7Y9EH39"/>
<protein>
    <submittedName>
        <fullName evidence="5">Uncharacterized protein YydD (DUF2326 family)</fullName>
    </submittedName>
</protein>
<reference evidence="5 6" key="1">
    <citation type="submission" date="2020-07" db="EMBL/GenBank/DDBJ databases">
        <title>Sequencing the genomes of 1000 actinobacteria strains.</title>
        <authorList>
            <person name="Klenk H.-P."/>
        </authorList>
    </citation>
    <scope>NUCLEOTIDE SEQUENCE [LARGE SCALE GENOMIC DNA]</scope>
    <source>
        <strain evidence="5 6">DSM 40398</strain>
    </source>
</reference>
<evidence type="ECO:0000259" key="3">
    <source>
        <dbReference type="Pfam" id="PF10088"/>
    </source>
</evidence>
<feature type="domain" description="ABC-three component systems C-terminal" evidence="4">
    <location>
        <begin position="293"/>
        <end position="409"/>
    </location>
</feature>
<dbReference type="InterPro" id="IPR046919">
    <property type="entry name" value="ABC-3C_CTD10"/>
</dbReference>
<evidence type="ECO:0000313" key="5">
    <source>
        <dbReference type="EMBL" id="NYD47599.1"/>
    </source>
</evidence>
<organism evidence="5 6">
    <name type="scientific">Actinomadura luteofluorescens</name>
    <dbReference type="NCBI Taxonomy" id="46163"/>
    <lineage>
        <taxon>Bacteria</taxon>
        <taxon>Bacillati</taxon>
        <taxon>Actinomycetota</taxon>
        <taxon>Actinomycetes</taxon>
        <taxon>Streptosporangiales</taxon>
        <taxon>Thermomonosporaceae</taxon>
        <taxon>Actinomadura</taxon>
    </lineage>
</organism>
<dbReference type="InterPro" id="IPR018760">
    <property type="entry name" value="DUF2326"/>
</dbReference>
<dbReference type="RefSeq" id="WP_179844652.1">
    <property type="nucleotide sequence ID" value="NZ_JACCBA010000001.1"/>
</dbReference>
<dbReference type="InterPro" id="IPR027417">
    <property type="entry name" value="P-loop_NTPase"/>
</dbReference>
<evidence type="ECO:0000256" key="2">
    <source>
        <dbReference type="SAM" id="MobiDB-lite"/>
    </source>
</evidence>
<evidence type="ECO:0000256" key="1">
    <source>
        <dbReference type="SAM" id="Coils"/>
    </source>
</evidence>
<dbReference type="EMBL" id="JACCBA010000001">
    <property type="protein sequence ID" value="NYD47599.1"/>
    <property type="molecule type" value="Genomic_DNA"/>
</dbReference>
<dbReference type="Gene3D" id="3.40.50.300">
    <property type="entry name" value="P-loop containing nucleotide triphosphate hydrolases"/>
    <property type="match status" value="1"/>
</dbReference>
<keyword evidence="6" id="KW-1185">Reference proteome</keyword>
<feature type="domain" description="DUF2326" evidence="3">
    <location>
        <begin position="447"/>
        <end position="581"/>
    </location>
</feature>
<gene>
    <name evidence="5" type="ORF">BJY14_003582</name>
</gene>
<dbReference type="Pfam" id="PF20275">
    <property type="entry name" value="CTD10"/>
    <property type="match status" value="1"/>
</dbReference>
<feature type="coiled-coil region" evidence="1">
    <location>
        <begin position="344"/>
        <end position="425"/>
    </location>
</feature>
<name>A0A7Y9EH39_9ACTN</name>
<sequence length="582" mass="64699">MITRVFSSLPSFKELELHPGLNILLADVTPQSKEVDTRNGVGKSSLIELLHFLLGGNADPSSLFRNEALAPYEFGIELQVPVPPNTDNDTDQPTIRVRRSGSNPAKVTVDGWESVVGSPSAIIPNTVWKTLLARHFFGLPEQPAGGPSARSIFSYLVRRERSGGFQETTKHTSQQSTADQQVNLAYLLGLDWTISQGWDAVRQREKSLRELRKAARDGALGESIGKTAELRAALAVAQAGVSRLTEQISSFRVVDEYAELQGQATKLSRSISDLNDENVLDKRYLDKLSDDARTEPAPDPERLRLLYELAGVELPGVALKSYEDVRAFHESVVSNRRAYLQEEVAATEARISRRERELKELDSRRSEIMILLQAGGALETFSELQKELARREGEVERLSQRYATAEALESQQVTLGLERQKLQERLQRDFRERSNGLSRATVIFQEMSNSIYGDRGGLLVISGTENGPQIGVTIDGERSKGITNMLTYCFDLTLMKIAVPEYRCPPFVAHDSHIFDGVDSRQIGAALRTGYAEARDVGYQHLVTLNSDNLPDNLDLPLDSIVLPVRLTDQYESGGLFGLRFQ</sequence>
<comment type="caution">
    <text evidence="5">The sequence shown here is derived from an EMBL/GenBank/DDBJ whole genome shotgun (WGS) entry which is preliminary data.</text>
</comment>
<evidence type="ECO:0000313" key="6">
    <source>
        <dbReference type="Proteomes" id="UP000529783"/>
    </source>
</evidence>
<accession>A0A7Y9EH39</accession>
<dbReference type="Proteomes" id="UP000529783">
    <property type="component" value="Unassembled WGS sequence"/>
</dbReference>